<evidence type="ECO:0000256" key="2">
    <source>
        <dbReference type="ARBA" id="ARBA00022737"/>
    </source>
</evidence>
<dbReference type="PROSITE" id="PS50294">
    <property type="entry name" value="WD_REPEATS_REGION"/>
    <property type="match status" value="3"/>
</dbReference>
<dbReference type="PROSITE" id="PS50082">
    <property type="entry name" value="WD_REPEATS_2"/>
    <property type="match status" value="5"/>
</dbReference>
<accession>A0AAW0RNH2</accession>
<dbReference type="InterPro" id="IPR015943">
    <property type="entry name" value="WD40/YVTN_repeat-like_dom_sf"/>
</dbReference>
<dbReference type="InterPro" id="IPR001680">
    <property type="entry name" value="WD40_rpt"/>
</dbReference>
<keyword evidence="2" id="KW-0677">Repeat</keyword>
<dbReference type="AlphaFoldDB" id="A0AAW0RNH2"/>
<dbReference type="PANTHER" id="PTHR19879:SF9">
    <property type="entry name" value="TRANSCRIPTION INITIATION FACTOR TFIID SUBUNIT 5"/>
    <property type="match status" value="1"/>
</dbReference>
<dbReference type="Pfam" id="PF00400">
    <property type="entry name" value="WD40"/>
    <property type="match status" value="5"/>
</dbReference>
<feature type="repeat" description="WD" evidence="3">
    <location>
        <begin position="71"/>
        <end position="112"/>
    </location>
</feature>
<keyword evidence="5" id="KW-1185">Reference proteome</keyword>
<evidence type="ECO:0000313" key="5">
    <source>
        <dbReference type="Proteomes" id="UP001397290"/>
    </source>
</evidence>
<dbReference type="EMBL" id="JAAHCF010000468">
    <property type="protein sequence ID" value="KAK8143774.1"/>
    <property type="molecule type" value="Genomic_DNA"/>
</dbReference>
<reference evidence="4 5" key="1">
    <citation type="submission" date="2020-02" db="EMBL/GenBank/DDBJ databases">
        <title>Comparative genomics of the hypocrealean fungal genus Beauvera.</title>
        <authorList>
            <person name="Showalter D.N."/>
            <person name="Bushley K.E."/>
            <person name="Rehner S.A."/>
        </authorList>
    </citation>
    <scope>NUCLEOTIDE SEQUENCE [LARGE SCALE GENOMIC DNA]</scope>
    <source>
        <strain evidence="4 5">ARSEF4384</strain>
    </source>
</reference>
<dbReference type="InterPro" id="IPR020472">
    <property type="entry name" value="WD40_PAC1"/>
</dbReference>
<dbReference type="Gene3D" id="2.130.10.10">
    <property type="entry name" value="YVTN repeat-like/Quinoprotein amine dehydrogenase"/>
    <property type="match status" value="1"/>
</dbReference>
<dbReference type="Proteomes" id="UP001397290">
    <property type="component" value="Unassembled WGS sequence"/>
</dbReference>
<dbReference type="CDD" id="cd00200">
    <property type="entry name" value="WD40"/>
    <property type="match status" value="1"/>
</dbReference>
<feature type="repeat" description="WD" evidence="3">
    <location>
        <begin position="288"/>
        <end position="302"/>
    </location>
</feature>
<dbReference type="PRINTS" id="PR00320">
    <property type="entry name" value="GPROTEINBRPT"/>
</dbReference>
<protein>
    <submittedName>
        <fullName evidence="4">Protein with putative role during mitosis</fullName>
    </submittedName>
</protein>
<evidence type="ECO:0000256" key="1">
    <source>
        <dbReference type="ARBA" id="ARBA00022574"/>
    </source>
</evidence>
<evidence type="ECO:0000256" key="3">
    <source>
        <dbReference type="PROSITE-ProRule" id="PRU00221"/>
    </source>
</evidence>
<sequence>MDHGCQIGEKGECVPIKFKHVDLLTARVAFQGAELEQQSAVMELQLQGAEPVTKRPDPAFWIPSSQPKWQLESHTASVNCVAFHPVFSTLASGSDDCTIKIWDWELGELERTIKAHTQPVRDLDFGGPKGAVLLASCSSDLAVKLWDPKDSYSNIRTLNGHEHAVTSVRFLPCCEPSKHLLVSAGADRTIRVWDVSTGYCVKTLQGHGDWVRSVCSSEDGRFLLSSSSDRTARLWDIDARGPAAVLTLIGHENAVNTCAFAPPSSYQHMSSLTGAGEAATPLSSVAGFFATGSRDKTIKLWDGKGRCVATLTGHEGWVNALSGVPPRRQVHLLGRGRQGAAILGYHPKRAMRGHSPRRARRVHHLSTMVADRQVSAYT</sequence>
<dbReference type="SUPFAM" id="SSF50978">
    <property type="entry name" value="WD40 repeat-like"/>
    <property type="match status" value="1"/>
</dbReference>
<dbReference type="PROSITE" id="PS00678">
    <property type="entry name" value="WD_REPEATS_1"/>
    <property type="match status" value="2"/>
</dbReference>
<keyword evidence="1 3" id="KW-0853">WD repeat</keyword>
<comment type="caution">
    <text evidence="4">The sequence shown here is derived from an EMBL/GenBank/DDBJ whole genome shotgun (WGS) entry which is preliminary data.</text>
</comment>
<evidence type="ECO:0000313" key="4">
    <source>
        <dbReference type="EMBL" id="KAK8143774.1"/>
    </source>
</evidence>
<name>A0AAW0RNH2_9HYPO</name>
<dbReference type="InterPro" id="IPR036322">
    <property type="entry name" value="WD40_repeat_dom_sf"/>
</dbReference>
<dbReference type="SMART" id="SM00320">
    <property type="entry name" value="WD40"/>
    <property type="match status" value="5"/>
</dbReference>
<dbReference type="InterPro" id="IPR019775">
    <property type="entry name" value="WD40_repeat_CS"/>
</dbReference>
<gene>
    <name evidence="4" type="primary">PAC1_2</name>
    <name evidence="4" type="ORF">G3M48_006759</name>
</gene>
<dbReference type="PANTHER" id="PTHR19879">
    <property type="entry name" value="TRANSCRIPTION INITIATION FACTOR TFIID"/>
    <property type="match status" value="1"/>
</dbReference>
<feature type="repeat" description="WD" evidence="3">
    <location>
        <begin position="204"/>
        <end position="245"/>
    </location>
</feature>
<feature type="repeat" description="WD" evidence="3">
    <location>
        <begin position="158"/>
        <end position="203"/>
    </location>
</feature>
<organism evidence="4 5">
    <name type="scientific">Beauveria asiatica</name>
    <dbReference type="NCBI Taxonomy" id="1069075"/>
    <lineage>
        <taxon>Eukaryota</taxon>
        <taxon>Fungi</taxon>
        <taxon>Dikarya</taxon>
        <taxon>Ascomycota</taxon>
        <taxon>Pezizomycotina</taxon>
        <taxon>Sordariomycetes</taxon>
        <taxon>Hypocreomycetidae</taxon>
        <taxon>Hypocreales</taxon>
        <taxon>Cordycipitaceae</taxon>
        <taxon>Beauveria</taxon>
    </lineage>
</organism>
<feature type="repeat" description="WD" evidence="3">
    <location>
        <begin position="113"/>
        <end position="147"/>
    </location>
</feature>
<proteinExistence type="predicted"/>